<dbReference type="InterPro" id="IPR036097">
    <property type="entry name" value="HisK_dim/P_sf"/>
</dbReference>
<dbReference type="Pfam" id="PF00072">
    <property type="entry name" value="Response_reg"/>
    <property type="match status" value="1"/>
</dbReference>
<evidence type="ECO:0000256" key="5">
    <source>
        <dbReference type="ARBA" id="ARBA00022741"/>
    </source>
</evidence>
<dbReference type="InterPro" id="IPR003661">
    <property type="entry name" value="HisK_dim/P_dom"/>
</dbReference>
<dbReference type="PRINTS" id="PR00344">
    <property type="entry name" value="BCTRLSENSOR"/>
</dbReference>
<feature type="domain" description="PAC" evidence="14">
    <location>
        <begin position="308"/>
        <end position="360"/>
    </location>
</feature>
<dbReference type="NCBIfam" id="TIGR00229">
    <property type="entry name" value="sensory_box"/>
    <property type="match status" value="1"/>
</dbReference>
<dbReference type="Pfam" id="PF00989">
    <property type="entry name" value="PAS"/>
    <property type="match status" value="1"/>
</dbReference>
<dbReference type="STRING" id="644282.Deba_0132"/>
<dbReference type="InterPro" id="IPR035965">
    <property type="entry name" value="PAS-like_dom_sf"/>
</dbReference>
<proteinExistence type="predicted"/>
<dbReference type="GO" id="GO:0006355">
    <property type="term" value="P:regulation of DNA-templated transcription"/>
    <property type="evidence" value="ECO:0007669"/>
    <property type="project" value="InterPro"/>
</dbReference>
<dbReference type="InterPro" id="IPR036890">
    <property type="entry name" value="HATPase_C_sf"/>
</dbReference>
<evidence type="ECO:0000256" key="1">
    <source>
        <dbReference type="ARBA" id="ARBA00000085"/>
    </source>
</evidence>
<dbReference type="SMART" id="SM00387">
    <property type="entry name" value="HATPase_c"/>
    <property type="match status" value="1"/>
</dbReference>
<dbReference type="GO" id="GO:0005524">
    <property type="term" value="F:ATP binding"/>
    <property type="evidence" value="ECO:0007669"/>
    <property type="project" value="UniProtKB-KW"/>
</dbReference>
<dbReference type="Gene3D" id="3.30.450.20">
    <property type="entry name" value="PAS domain"/>
    <property type="match status" value="1"/>
</dbReference>
<dbReference type="RefSeq" id="WP_013256967.1">
    <property type="nucleotide sequence ID" value="NC_014365.1"/>
</dbReference>
<accession>E1QDJ2</accession>
<dbReference type="EMBL" id="CP002085">
    <property type="protein sequence ID" value="ADK83511.1"/>
    <property type="molecule type" value="Genomic_DNA"/>
</dbReference>
<dbReference type="InterPro" id="IPR003594">
    <property type="entry name" value="HATPase_dom"/>
</dbReference>
<keyword evidence="10" id="KW-0472">Membrane</keyword>
<dbReference type="InterPro" id="IPR001789">
    <property type="entry name" value="Sig_transdc_resp-reg_receiver"/>
</dbReference>
<dbReference type="Gene3D" id="3.40.50.2300">
    <property type="match status" value="1"/>
</dbReference>
<sequence length="745" mass="80569">MQSIKSASVRIWAALGHGWPNEPNQLQDLTWWRRRMVEAILLFAVACGLIAYLPGVYLALREDLWSVAAVDTAAYAALIYIWRSQLIDWRIKAGLLLFVSFALGAVLLVAVGFYGAGYLWLLGFCVFAGLIWGLRAAALSFALNLAAMALLGYLLHLGLLDWAKPVENALAKWVVIATSFLFLSAVLSASLSVLFKGLQTSLFQAVEARGGLERSNAMLRQEVMARERTAADLQASEERYRELIESISDCILTHDQNGVLLSINSLAASSLGYRPEQLVGRPIADFLPPTYRERFANHYMAQINKVGQAMGVMEIQASDGQTRYLEYRTALVRPPEGAPYVSGLARDITRRVEADRQVRRLQEQLAQARKMEALGTLAGGIAHDFNNILAAIMGYAEICQAAVADGQGQENDQRLELIIKAAERARDLIRQILTFSRPKGKDMRPTRLGPLIEEVLGLFRGGLPASIALKADLAAGQAVVVCDPTQIQQLLMNLCANAMHAMEQRGGEIRVGLEVVDLSAGQDGLTPGRYARLSVSDDGDGIPKAIADRVFDPFFTTKAEGKGTGMGLAVAHGIVAAHNGRIGFESAPGAGATFRVLLPLAAEGPTVEADRPARPADETPLGGSERVLFVDDEKPLVDIALSALGRLGYQVRGFSDPALALAEFQRDPTAFDVVISDQTMPGMSGLQLIQALRDQRPGLPAILCTGYGDIDAAEAASQARPDILLQKPLGRNQLARALRQALAQG</sequence>
<feature type="transmembrane region" description="Helical" evidence="10">
    <location>
        <begin position="141"/>
        <end position="159"/>
    </location>
</feature>
<feature type="domain" description="Response regulatory" evidence="12">
    <location>
        <begin position="626"/>
        <end position="742"/>
    </location>
</feature>
<keyword evidence="3 9" id="KW-0597">Phosphoprotein</keyword>
<keyword evidence="4" id="KW-0808">Transferase</keyword>
<dbReference type="PROSITE" id="PS50110">
    <property type="entry name" value="RESPONSE_REGULATORY"/>
    <property type="match status" value="1"/>
</dbReference>
<evidence type="ECO:0000256" key="6">
    <source>
        <dbReference type="ARBA" id="ARBA00022777"/>
    </source>
</evidence>
<dbReference type="eggNOG" id="COG4191">
    <property type="taxonomic scope" value="Bacteria"/>
</dbReference>
<dbReference type="Gene3D" id="1.10.287.130">
    <property type="match status" value="1"/>
</dbReference>
<dbReference type="PROSITE" id="PS50112">
    <property type="entry name" value="PAS"/>
    <property type="match status" value="1"/>
</dbReference>
<keyword evidence="6 15" id="KW-0418">Kinase</keyword>
<dbReference type="SMART" id="SM00091">
    <property type="entry name" value="PAS"/>
    <property type="match status" value="1"/>
</dbReference>
<dbReference type="InterPro" id="IPR000014">
    <property type="entry name" value="PAS"/>
</dbReference>
<dbReference type="PROSITE" id="PS50113">
    <property type="entry name" value="PAC"/>
    <property type="match status" value="1"/>
</dbReference>
<name>E1QDJ2_DESB2</name>
<evidence type="ECO:0000259" key="14">
    <source>
        <dbReference type="PROSITE" id="PS50113"/>
    </source>
</evidence>
<dbReference type="CDD" id="cd00082">
    <property type="entry name" value="HisKA"/>
    <property type="match status" value="1"/>
</dbReference>
<dbReference type="SUPFAM" id="SSF55874">
    <property type="entry name" value="ATPase domain of HSP90 chaperone/DNA topoisomerase II/histidine kinase"/>
    <property type="match status" value="1"/>
</dbReference>
<comment type="catalytic activity">
    <reaction evidence="1">
        <text>ATP + protein L-histidine = ADP + protein N-phospho-L-histidine.</text>
        <dbReference type="EC" id="2.7.13.3"/>
    </reaction>
</comment>
<feature type="domain" description="PAS" evidence="13">
    <location>
        <begin position="236"/>
        <end position="306"/>
    </location>
</feature>
<dbReference type="PANTHER" id="PTHR43065">
    <property type="entry name" value="SENSOR HISTIDINE KINASE"/>
    <property type="match status" value="1"/>
</dbReference>
<evidence type="ECO:0000256" key="3">
    <source>
        <dbReference type="ARBA" id="ARBA00022553"/>
    </source>
</evidence>
<evidence type="ECO:0000313" key="15">
    <source>
        <dbReference type="EMBL" id="ADK83511.1"/>
    </source>
</evidence>
<dbReference type="PROSITE" id="PS50109">
    <property type="entry name" value="HIS_KIN"/>
    <property type="match status" value="1"/>
</dbReference>
<dbReference type="InterPro" id="IPR004358">
    <property type="entry name" value="Sig_transdc_His_kin-like_C"/>
</dbReference>
<dbReference type="KEGG" id="dbr:Deba_0132"/>
<dbReference type="InterPro" id="IPR005467">
    <property type="entry name" value="His_kinase_dom"/>
</dbReference>
<dbReference type="InterPro" id="IPR013767">
    <property type="entry name" value="PAS_fold"/>
</dbReference>
<keyword evidence="7" id="KW-0067">ATP-binding</keyword>
<evidence type="ECO:0000256" key="9">
    <source>
        <dbReference type="PROSITE-ProRule" id="PRU00169"/>
    </source>
</evidence>
<dbReference type="SUPFAM" id="SSF52172">
    <property type="entry name" value="CheY-like"/>
    <property type="match status" value="1"/>
</dbReference>
<dbReference type="HOGENOM" id="CLU_000445_114_51_7"/>
<evidence type="ECO:0000313" key="16">
    <source>
        <dbReference type="Proteomes" id="UP000009047"/>
    </source>
</evidence>
<dbReference type="PANTHER" id="PTHR43065:SF46">
    <property type="entry name" value="C4-DICARBOXYLATE TRANSPORT SENSOR PROTEIN DCTB"/>
    <property type="match status" value="1"/>
</dbReference>
<dbReference type="SUPFAM" id="SSF47384">
    <property type="entry name" value="Homodimeric domain of signal transducing histidine kinase"/>
    <property type="match status" value="1"/>
</dbReference>
<protein>
    <recommendedName>
        <fullName evidence="2">histidine kinase</fullName>
        <ecNumber evidence="2">2.7.13.3</ecNumber>
    </recommendedName>
</protein>
<dbReference type="InterPro" id="IPR048437">
    <property type="entry name" value="MASE11"/>
</dbReference>
<feature type="transmembrane region" description="Helical" evidence="10">
    <location>
        <begin position="39"/>
        <end position="58"/>
    </location>
</feature>
<dbReference type="Gene3D" id="3.30.565.10">
    <property type="entry name" value="Histidine kinase-like ATPase, C-terminal domain"/>
    <property type="match status" value="1"/>
</dbReference>
<feature type="transmembrane region" description="Helical" evidence="10">
    <location>
        <begin position="64"/>
        <end position="82"/>
    </location>
</feature>
<feature type="transmembrane region" description="Helical" evidence="10">
    <location>
        <begin position="171"/>
        <end position="195"/>
    </location>
</feature>
<evidence type="ECO:0000259" key="11">
    <source>
        <dbReference type="PROSITE" id="PS50109"/>
    </source>
</evidence>
<gene>
    <name evidence="15" type="ordered locus">Deba_0132</name>
</gene>
<evidence type="ECO:0000256" key="7">
    <source>
        <dbReference type="ARBA" id="ARBA00022840"/>
    </source>
</evidence>
<dbReference type="OrthoDB" id="5413377at2"/>
<dbReference type="Pfam" id="PF20969">
    <property type="entry name" value="MASE11"/>
    <property type="match status" value="1"/>
</dbReference>
<keyword evidence="5" id="KW-0547">Nucleotide-binding</keyword>
<dbReference type="SMART" id="SM00388">
    <property type="entry name" value="HisKA"/>
    <property type="match status" value="1"/>
</dbReference>
<dbReference type="GO" id="GO:0000155">
    <property type="term" value="F:phosphorelay sensor kinase activity"/>
    <property type="evidence" value="ECO:0007669"/>
    <property type="project" value="InterPro"/>
</dbReference>
<keyword evidence="16" id="KW-1185">Reference proteome</keyword>
<evidence type="ECO:0000259" key="13">
    <source>
        <dbReference type="PROSITE" id="PS50112"/>
    </source>
</evidence>
<keyword evidence="10" id="KW-0812">Transmembrane</keyword>
<organism evidence="15 16">
    <name type="scientific">Desulfarculus baarsii (strain ATCC 33931 / DSM 2075 / LMG 7858 / VKM B-1802 / 2st14)</name>
    <dbReference type="NCBI Taxonomy" id="644282"/>
    <lineage>
        <taxon>Bacteria</taxon>
        <taxon>Pseudomonadati</taxon>
        <taxon>Thermodesulfobacteriota</taxon>
        <taxon>Desulfarculia</taxon>
        <taxon>Desulfarculales</taxon>
        <taxon>Desulfarculaceae</taxon>
        <taxon>Desulfarculus</taxon>
    </lineage>
</organism>
<feature type="transmembrane region" description="Helical" evidence="10">
    <location>
        <begin position="94"/>
        <end position="111"/>
    </location>
</feature>
<evidence type="ECO:0000256" key="10">
    <source>
        <dbReference type="SAM" id="Phobius"/>
    </source>
</evidence>
<evidence type="ECO:0000256" key="4">
    <source>
        <dbReference type="ARBA" id="ARBA00022679"/>
    </source>
</evidence>
<keyword evidence="8" id="KW-0902">Two-component regulatory system</keyword>
<evidence type="ECO:0000256" key="8">
    <source>
        <dbReference type="ARBA" id="ARBA00023012"/>
    </source>
</evidence>
<dbReference type="Pfam" id="PF02518">
    <property type="entry name" value="HATPase_c"/>
    <property type="match status" value="1"/>
</dbReference>
<keyword evidence="10" id="KW-1133">Transmembrane helix</keyword>
<dbReference type="Proteomes" id="UP000009047">
    <property type="component" value="Chromosome"/>
</dbReference>
<dbReference type="Pfam" id="PF00512">
    <property type="entry name" value="HisKA"/>
    <property type="match status" value="1"/>
</dbReference>
<dbReference type="SMART" id="SM00448">
    <property type="entry name" value="REC"/>
    <property type="match status" value="1"/>
</dbReference>
<evidence type="ECO:0000256" key="2">
    <source>
        <dbReference type="ARBA" id="ARBA00012438"/>
    </source>
</evidence>
<dbReference type="CDD" id="cd00130">
    <property type="entry name" value="PAS"/>
    <property type="match status" value="1"/>
</dbReference>
<reference evidence="15 16" key="1">
    <citation type="journal article" date="2010" name="Stand. Genomic Sci.">
        <title>Complete genome sequence of Desulfarculus baarsii type strain (2st14).</title>
        <authorList>
            <person name="Sun H."/>
            <person name="Spring S."/>
            <person name="Lapidus A."/>
            <person name="Davenport K."/>
            <person name="Del Rio T.G."/>
            <person name="Tice H."/>
            <person name="Nolan M."/>
            <person name="Copeland A."/>
            <person name="Cheng J.F."/>
            <person name="Lucas S."/>
            <person name="Tapia R."/>
            <person name="Goodwin L."/>
            <person name="Pitluck S."/>
            <person name="Ivanova N."/>
            <person name="Pagani I."/>
            <person name="Mavromatis K."/>
            <person name="Ovchinnikova G."/>
            <person name="Pati A."/>
            <person name="Chen A."/>
            <person name="Palaniappan K."/>
            <person name="Hauser L."/>
            <person name="Chang Y.J."/>
            <person name="Jeffries C.D."/>
            <person name="Detter J.C."/>
            <person name="Han C."/>
            <person name="Rohde M."/>
            <person name="Brambilla E."/>
            <person name="Goker M."/>
            <person name="Woyke T."/>
            <person name="Bristow J."/>
            <person name="Eisen J.A."/>
            <person name="Markowitz V."/>
            <person name="Hugenholtz P."/>
            <person name="Kyrpides N.C."/>
            <person name="Klenk H.P."/>
            <person name="Land M."/>
        </authorList>
    </citation>
    <scope>NUCLEOTIDE SEQUENCE [LARGE SCALE GENOMIC DNA]</scope>
    <source>
        <strain evidence="16">ATCC 33931 / DSM 2075 / LMG 7858 / VKM B-1802 / 2st14</strain>
    </source>
</reference>
<dbReference type="AlphaFoldDB" id="E1QDJ2"/>
<dbReference type="SUPFAM" id="SSF55785">
    <property type="entry name" value="PYP-like sensor domain (PAS domain)"/>
    <property type="match status" value="1"/>
</dbReference>
<dbReference type="eggNOG" id="COG2204">
    <property type="taxonomic scope" value="Bacteria"/>
</dbReference>
<feature type="modified residue" description="4-aspartylphosphate" evidence="9">
    <location>
        <position position="677"/>
    </location>
</feature>
<dbReference type="EC" id="2.7.13.3" evidence="2"/>
<feature type="domain" description="Histidine kinase" evidence="11">
    <location>
        <begin position="380"/>
        <end position="602"/>
    </location>
</feature>
<dbReference type="InterPro" id="IPR000700">
    <property type="entry name" value="PAS-assoc_C"/>
</dbReference>
<dbReference type="InterPro" id="IPR011006">
    <property type="entry name" value="CheY-like_superfamily"/>
</dbReference>
<evidence type="ECO:0000259" key="12">
    <source>
        <dbReference type="PROSITE" id="PS50110"/>
    </source>
</evidence>